<comment type="caution">
    <text evidence="2">The sequence shown here is derived from an EMBL/GenBank/DDBJ whole genome shotgun (WGS) entry which is preliminary data.</text>
</comment>
<gene>
    <name evidence="2" type="ORF">ATK74_2025</name>
</gene>
<organism evidence="2 3">
    <name type="scientific">Propionicimonas paludicola</name>
    <dbReference type="NCBI Taxonomy" id="185243"/>
    <lineage>
        <taxon>Bacteria</taxon>
        <taxon>Bacillati</taxon>
        <taxon>Actinomycetota</taxon>
        <taxon>Actinomycetes</taxon>
        <taxon>Propionibacteriales</taxon>
        <taxon>Nocardioidaceae</taxon>
        <taxon>Propionicimonas</taxon>
    </lineage>
</organism>
<dbReference type="SMART" id="SM00421">
    <property type="entry name" value="HTH_LUXR"/>
    <property type="match status" value="1"/>
</dbReference>
<keyword evidence="3" id="KW-1185">Reference proteome</keyword>
<dbReference type="OrthoDB" id="9808843at2"/>
<dbReference type="Pfam" id="PF00196">
    <property type="entry name" value="GerE"/>
    <property type="match status" value="1"/>
</dbReference>
<dbReference type="GO" id="GO:0006355">
    <property type="term" value="P:regulation of DNA-templated transcription"/>
    <property type="evidence" value="ECO:0007669"/>
    <property type="project" value="InterPro"/>
</dbReference>
<dbReference type="Gene3D" id="1.10.10.10">
    <property type="entry name" value="Winged helix-like DNA-binding domain superfamily/Winged helix DNA-binding domain"/>
    <property type="match status" value="1"/>
</dbReference>
<dbReference type="InterPro" id="IPR016032">
    <property type="entry name" value="Sig_transdc_resp-reg_C-effctor"/>
</dbReference>
<evidence type="ECO:0000259" key="1">
    <source>
        <dbReference type="PROSITE" id="PS50043"/>
    </source>
</evidence>
<protein>
    <submittedName>
        <fullName evidence="2">Regulatory LuxR family protein</fullName>
    </submittedName>
</protein>
<dbReference type="PROSITE" id="PS50043">
    <property type="entry name" value="HTH_LUXR_2"/>
    <property type="match status" value="1"/>
</dbReference>
<dbReference type="InterPro" id="IPR036388">
    <property type="entry name" value="WH-like_DNA-bd_sf"/>
</dbReference>
<dbReference type="Proteomes" id="UP000226079">
    <property type="component" value="Unassembled WGS sequence"/>
</dbReference>
<dbReference type="RefSeq" id="WP_098460881.1">
    <property type="nucleotide sequence ID" value="NZ_PDJC01000001.1"/>
</dbReference>
<reference evidence="2 3" key="1">
    <citation type="submission" date="2017-10" db="EMBL/GenBank/DDBJ databases">
        <title>Sequencing the genomes of 1000 actinobacteria strains.</title>
        <authorList>
            <person name="Klenk H.-P."/>
        </authorList>
    </citation>
    <scope>NUCLEOTIDE SEQUENCE [LARGE SCALE GENOMIC DNA]</scope>
    <source>
        <strain evidence="2 3">DSM 15597</strain>
    </source>
</reference>
<dbReference type="CDD" id="cd06170">
    <property type="entry name" value="LuxR_C_like"/>
    <property type="match status" value="1"/>
</dbReference>
<dbReference type="EMBL" id="PDJC01000001">
    <property type="protein sequence ID" value="PFG17454.1"/>
    <property type="molecule type" value="Genomic_DNA"/>
</dbReference>
<dbReference type="SUPFAM" id="SSF46894">
    <property type="entry name" value="C-terminal effector domain of the bipartite response regulators"/>
    <property type="match status" value="1"/>
</dbReference>
<proteinExistence type="predicted"/>
<dbReference type="InterPro" id="IPR000792">
    <property type="entry name" value="Tscrpt_reg_LuxR_C"/>
</dbReference>
<evidence type="ECO:0000313" key="3">
    <source>
        <dbReference type="Proteomes" id="UP000226079"/>
    </source>
</evidence>
<feature type="domain" description="HTH luxR-type" evidence="1">
    <location>
        <begin position="585"/>
        <end position="650"/>
    </location>
</feature>
<name>A0A2A9CSQ8_9ACTN</name>
<evidence type="ECO:0000313" key="2">
    <source>
        <dbReference type="EMBL" id="PFG17454.1"/>
    </source>
</evidence>
<accession>A0A2A9CSQ8</accession>
<dbReference type="AlphaFoldDB" id="A0A2A9CSQ8"/>
<sequence>MIDQSEMNGTRRNDRPVIVAPPSIPVTDGIQVREMLGLWLELDEHRLAFMREALGQHLPVPSSWSELSSWALQAGIADWIDQPRSIAIRRPIVGGLAKPSADALEAQAARRLMTCWFANPEPALMADALRWAILLEAWEAVGRIWTDHLPSLDLVDELPVRAVFEDLPRSARAMNPMLTFAWAAARATNAQGYRSDGEYVRSVVADGLAFHSHWANAPRTDTAVAAGTMWMLAQRMLPAGHGGSGIEDANRTGAEVSTFIAERRAEGRAPSPAVEAAFRSASAQLALAGGELARCVAEAEFAITLEPRLAEDFAVGTRDLALEMLGCSDADGRQVGPPLRLAWFRRGLGSQDALSRVLVRVIACLRTLDREGARAAMVELDGLALGQPQWTIIIYVQAVYAALWGDAAMALGQLDSAKVRQGVASTEHQEGLGSTLLRRARSLLLSRLGASAAALDGLKAIPTPWRWAPLALAQLWAGDAEEAIRSCDSGIFDGTTLLTDRVSLKLIRAGSMLVDVEADETSRTLAAVEAVSLCSAHSYWLPIGLLPANVRDALLDCVESQPGAGRLIDTKVLKALRQLPRVGESLPRAISLTKREQILLPLLASSESVPDIAATLQVSVNTVRKQVVALRAKFGATSRSELVRKARDSGLLRR</sequence>
<dbReference type="GO" id="GO:0003677">
    <property type="term" value="F:DNA binding"/>
    <property type="evidence" value="ECO:0007669"/>
    <property type="project" value="InterPro"/>
</dbReference>